<dbReference type="InterPro" id="IPR035965">
    <property type="entry name" value="PAS-like_dom_sf"/>
</dbReference>
<name>A0ABX0H846_9BACT</name>
<dbReference type="Proteomes" id="UP000649799">
    <property type="component" value="Unassembled WGS sequence"/>
</dbReference>
<keyword evidence="3" id="KW-0597">Phosphoprotein</keyword>
<dbReference type="InterPro" id="IPR029016">
    <property type="entry name" value="GAF-like_dom_sf"/>
</dbReference>
<dbReference type="InterPro" id="IPR036890">
    <property type="entry name" value="HATPase_C_sf"/>
</dbReference>
<dbReference type="Pfam" id="PF02518">
    <property type="entry name" value="HATPase_c"/>
    <property type="match status" value="1"/>
</dbReference>
<dbReference type="Pfam" id="PF00989">
    <property type="entry name" value="PAS"/>
    <property type="match status" value="1"/>
</dbReference>
<dbReference type="InterPro" id="IPR013767">
    <property type="entry name" value="PAS_fold"/>
</dbReference>
<dbReference type="Pfam" id="PF13426">
    <property type="entry name" value="PAS_9"/>
    <property type="match status" value="1"/>
</dbReference>
<dbReference type="SMART" id="SM00086">
    <property type="entry name" value="PAC"/>
    <property type="match status" value="8"/>
</dbReference>
<feature type="domain" description="PAC" evidence="9">
    <location>
        <begin position="356"/>
        <end position="408"/>
    </location>
</feature>
<dbReference type="PANTHER" id="PTHR43304">
    <property type="entry name" value="PHYTOCHROME-LIKE PROTEIN CPH1"/>
    <property type="match status" value="1"/>
</dbReference>
<dbReference type="InterPro" id="IPR004358">
    <property type="entry name" value="Sig_transdc_His_kin-like_C"/>
</dbReference>
<dbReference type="PANTHER" id="PTHR43304:SF1">
    <property type="entry name" value="PAC DOMAIN-CONTAINING PROTEIN"/>
    <property type="match status" value="1"/>
</dbReference>
<dbReference type="InterPro" id="IPR005467">
    <property type="entry name" value="His_kinase_dom"/>
</dbReference>
<dbReference type="Gene3D" id="3.30.450.20">
    <property type="entry name" value="PAS domain"/>
    <property type="match status" value="9"/>
</dbReference>
<dbReference type="RefSeq" id="WP_166144181.1">
    <property type="nucleotide sequence ID" value="NZ_JAANYN010000002.1"/>
</dbReference>
<evidence type="ECO:0000256" key="4">
    <source>
        <dbReference type="ARBA" id="ARBA00022679"/>
    </source>
</evidence>
<dbReference type="InterPro" id="IPR001610">
    <property type="entry name" value="PAC"/>
</dbReference>
<dbReference type="PROSITE" id="PS50112">
    <property type="entry name" value="PAS"/>
    <property type="match status" value="5"/>
</dbReference>
<dbReference type="CDD" id="cd00130">
    <property type="entry name" value="PAS"/>
    <property type="match status" value="4"/>
</dbReference>
<evidence type="ECO:0000313" key="10">
    <source>
        <dbReference type="EMBL" id="NHE56377.1"/>
    </source>
</evidence>
<feature type="coiled-coil region" evidence="6">
    <location>
        <begin position="1425"/>
        <end position="1452"/>
    </location>
</feature>
<dbReference type="InterPro" id="IPR000700">
    <property type="entry name" value="PAS-assoc_C"/>
</dbReference>
<dbReference type="EC" id="2.7.13.3" evidence="2"/>
<evidence type="ECO:0000313" key="11">
    <source>
        <dbReference type="Proteomes" id="UP000649799"/>
    </source>
</evidence>
<comment type="caution">
    <text evidence="10">The sequence shown here is derived from an EMBL/GenBank/DDBJ whole genome shotgun (WGS) entry which is preliminary data.</text>
</comment>
<dbReference type="Gene3D" id="3.30.450.40">
    <property type="match status" value="1"/>
</dbReference>
<dbReference type="PROSITE" id="PS50109">
    <property type="entry name" value="HIS_KIN"/>
    <property type="match status" value="1"/>
</dbReference>
<dbReference type="Gene3D" id="2.10.70.100">
    <property type="match status" value="1"/>
</dbReference>
<keyword evidence="4" id="KW-0808">Transferase</keyword>
<dbReference type="Pfam" id="PF00512">
    <property type="entry name" value="HisKA"/>
    <property type="match status" value="1"/>
</dbReference>
<accession>A0ABX0H846</accession>
<feature type="domain" description="Histidine kinase" evidence="7">
    <location>
        <begin position="1459"/>
        <end position="1673"/>
    </location>
</feature>
<dbReference type="SMART" id="SM00091">
    <property type="entry name" value="PAS"/>
    <property type="match status" value="7"/>
</dbReference>
<evidence type="ECO:0000256" key="5">
    <source>
        <dbReference type="ARBA" id="ARBA00022777"/>
    </source>
</evidence>
<dbReference type="CDD" id="cd00082">
    <property type="entry name" value="HisKA"/>
    <property type="match status" value="1"/>
</dbReference>
<dbReference type="SUPFAM" id="SSF55785">
    <property type="entry name" value="PYP-like sensor domain (PAS domain)"/>
    <property type="match status" value="9"/>
</dbReference>
<dbReference type="InterPro" id="IPR003661">
    <property type="entry name" value="HisK_dim/P_dom"/>
</dbReference>
<keyword evidence="11" id="KW-1185">Reference proteome</keyword>
<dbReference type="InterPro" id="IPR003594">
    <property type="entry name" value="HATPase_dom"/>
</dbReference>
<dbReference type="NCBIfam" id="TIGR00229">
    <property type="entry name" value="sensory_box"/>
    <property type="match status" value="6"/>
</dbReference>
<evidence type="ECO:0000256" key="3">
    <source>
        <dbReference type="ARBA" id="ARBA00022553"/>
    </source>
</evidence>
<evidence type="ECO:0000256" key="2">
    <source>
        <dbReference type="ARBA" id="ARBA00012438"/>
    </source>
</evidence>
<dbReference type="Gene3D" id="1.10.287.130">
    <property type="match status" value="1"/>
</dbReference>
<dbReference type="Pfam" id="PF08447">
    <property type="entry name" value="PAS_3"/>
    <property type="match status" value="5"/>
</dbReference>
<dbReference type="Gene3D" id="3.30.565.10">
    <property type="entry name" value="Histidine kinase-like ATPase, C-terminal domain"/>
    <property type="match status" value="1"/>
</dbReference>
<dbReference type="SUPFAM" id="SSF55781">
    <property type="entry name" value="GAF domain-like"/>
    <property type="match status" value="1"/>
</dbReference>
<dbReference type="EMBL" id="JAANYN010000002">
    <property type="protein sequence ID" value="NHE56377.1"/>
    <property type="molecule type" value="Genomic_DNA"/>
</dbReference>
<feature type="coiled-coil region" evidence="6">
    <location>
        <begin position="142"/>
        <end position="169"/>
    </location>
</feature>
<protein>
    <recommendedName>
        <fullName evidence="2">histidine kinase</fullName>
        <ecNumber evidence="2">2.7.13.3</ecNumber>
    </recommendedName>
</protein>
<feature type="domain" description="PAC" evidence="9">
    <location>
        <begin position="486"/>
        <end position="538"/>
    </location>
</feature>
<feature type="domain" description="PAS" evidence="8">
    <location>
        <begin position="700"/>
        <end position="757"/>
    </location>
</feature>
<feature type="domain" description="PAS" evidence="8">
    <location>
        <begin position="1305"/>
        <end position="1376"/>
    </location>
</feature>
<dbReference type="SUPFAM" id="SSF55874">
    <property type="entry name" value="ATPase domain of HSP90 chaperone/DNA topoisomerase II/histidine kinase"/>
    <property type="match status" value="1"/>
</dbReference>
<dbReference type="InterPro" id="IPR052162">
    <property type="entry name" value="Sensor_kinase/Photoreceptor"/>
</dbReference>
<keyword evidence="5" id="KW-0418">Kinase</keyword>
<dbReference type="SMART" id="SM00387">
    <property type="entry name" value="HATPase_c"/>
    <property type="match status" value="1"/>
</dbReference>
<feature type="domain" description="PAS" evidence="8">
    <location>
        <begin position="159"/>
        <end position="229"/>
    </location>
</feature>
<feature type="domain" description="PAC" evidence="9">
    <location>
        <begin position="889"/>
        <end position="940"/>
    </location>
</feature>
<evidence type="ECO:0000259" key="7">
    <source>
        <dbReference type="PROSITE" id="PS50109"/>
    </source>
</evidence>
<feature type="domain" description="PAS" evidence="8">
    <location>
        <begin position="1188"/>
        <end position="1258"/>
    </location>
</feature>
<sequence length="1680" mass="193824">MESSASFQEMVKDALFSSFEHPYVIIDKSQQILKTNGDTRSFLLFSKKKENVNLLEAIKPELKLEINELIARAMDKNSNENGNINRLSFSGGLFPIRIIVRPLVSGKSNETYFLIIFEKLDAEVFFNGRNDQISPNSDENTVSNLKKELKNAKLAQERTERNLNRLLEQSLDVFCTIDEIGNFLWLSEAVKSLFGYPASELKGKSFLELVSRENRYKSLRTALELMKGKSNVSFENSHIRKDGSIIPIIWSARWHPEDKIAYCFGSDATTQKEAASKLRTNEALLSEAQKMANMGSWNYDFKQQQLIWSDASYHVFGLKKETFSVNYRSFLDLVVEEYQSMVGQTYRRFKETGEPFSISYQILTADGEERVIEEHGYSEIDEDGTIVRLFGTVQNVTERKKVEEEIKSSNQRFKYVTQATSDVIWDWDLQAKRVYWGDNYQEIFGEIPSDNHLPDVEKVVKRLHPEEISNVIESSAQVVKSKENHWAYEHRYLKSDGSYAYVSNKALVIRGSNGRAKRVIGAMHDITNSRRESIQKQFLSEISQIFKREKTLQSSLVSLLSHLMKFGKFQIGEIWLLNTNSERLDLFAHHADQKRKESFYGRMEKKIQLSEGEGLPGMVWQSKQMVIWDDIYKKESFIRREAALASGLLCAFGIPLSHYGEFTGVLLLGSVTTVDKLLIHKPLFKELEDFLGSEIQRKELEEQLIRIYDAAPEIVCVAGFDGFFKKVNPAMCSLLGYSEEEILKTRIIDFTHPEDREKTNNEFIALNGGVGQLKFENRFLTKSGKTLWLSWSTNIFQEEKITYSVAKDITEQKELELLLDNATKLAKIGGWEIDLINESIYWSAMTKEIHEVPADFLPDLETGINFYREDVREDVKSSISKAIQEGKSFDFEMPLVTAKGNEKWVRVIGNAEFRDGKCARIYGSFQDIHDKKVAEMRLQVTADNIPGVIFKYHLYPDGTDKITQLTKGAFDLYGYSPGECMENIHLIWDQTKAGGDFEAVRSSIMKSAKQMERWHCQYRSKRPDGKILWHEGFGTPQKQPDNSIVWDSLIIDISEKKKLEDLLARASKLARIGSWEMEILEGTGKPMYWSSSTREIYEVNEAYSPTLDKNLTFFKGDNNRKIREAIDKLIQTGEEYDLELMIETARGNKKWIRSIGQSEWFRGKCQKIFGSVQDIHLRKLAEEKQRKLLQERNSILESIGDGFFAVDKDWIITYWNRKAEKILGRPKEEVLGANLWEVYQDKAAREFFPEYNQAMENQEVVNFERYYSGLDIWVEISIYPSAEGLSVYFKDITEKKLAFEAVKTSNERFKLVNKATNDAIYDWNISTGITLWGEGFERILGYKGEEFTHLDQFIAIIAPEQREGFKIDLNNALEQKDSSIWEREYVLKKLDGSMAEILERGYILRDNKSGEAVRMVGALNDITQRKVYENSLKQLNTDLKKYTRDLSRSNAELEQFAYIASHDLQEPLRMVTSFLSQLEKKYDKALDEKAHQYIHFAVDGARRMRQIILDLLEFSRVGRMDGRLVELDVGKLLEDVLHLQRKSIEEKNACFAIGPMPVIKAFRSPMVQIFQNLIENALKYKRKHIELKIYIKAVELPDAWQFLVEDNGIGIEEQYFDKIFVLFQRLHKSDQYAGTGMGLAIVKKHVENLNGNIWVNSVVGKGTGVYFTIPKNLEEKEVLG</sequence>
<reference evidence="10 11" key="1">
    <citation type="submission" date="2020-03" db="EMBL/GenBank/DDBJ databases">
        <title>Cyclobacterium plantarum sp. nov., a marine bacterium isolated from a coastal-marine wetland.</title>
        <authorList>
            <person name="Sanchez-Porro C."/>
            <person name="Ventosa A."/>
            <person name="Amoozegar M."/>
        </authorList>
    </citation>
    <scope>NUCLEOTIDE SEQUENCE [LARGE SCALE GENOMIC DNA]</scope>
    <source>
        <strain evidence="10 11">GBPx2</strain>
    </source>
</reference>
<evidence type="ECO:0000259" key="9">
    <source>
        <dbReference type="PROSITE" id="PS50113"/>
    </source>
</evidence>
<proteinExistence type="predicted"/>
<gene>
    <name evidence="10" type="ORF">G9Q97_06070</name>
</gene>
<evidence type="ECO:0000256" key="6">
    <source>
        <dbReference type="SAM" id="Coils"/>
    </source>
</evidence>
<feature type="domain" description="PAC" evidence="9">
    <location>
        <begin position="1381"/>
        <end position="1434"/>
    </location>
</feature>
<dbReference type="InterPro" id="IPR036097">
    <property type="entry name" value="HisK_dim/P_sf"/>
</dbReference>
<evidence type="ECO:0000259" key="8">
    <source>
        <dbReference type="PROSITE" id="PS50112"/>
    </source>
</evidence>
<evidence type="ECO:0000256" key="1">
    <source>
        <dbReference type="ARBA" id="ARBA00000085"/>
    </source>
</evidence>
<comment type="catalytic activity">
    <reaction evidence="1">
        <text>ATP + protein L-histidine = ADP + protein N-phospho-L-histidine.</text>
        <dbReference type="EC" id="2.7.13.3"/>
    </reaction>
</comment>
<feature type="domain" description="PAS" evidence="8">
    <location>
        <begin position="409"/>
        <end position="482"/>
    </location>
</feature>
<dbReference type="InterPro" id="IPR013655">
    <property type="entry name" value="PAS_fold_3"/>
</dbReference>
<organism evidence="10 11">
    <name type="scientific">Cyclobacterium plantarum</name>
    <dbReference type="NCBI Taxonomy" id="2716263"/>
    <lineage>
        <taxon>Bacteria</taxon>
        <taxon>Pseudomonadati</taxon>
        <taxon>Bacteroidota</taxon>
        <taxon>Cytophagia</taxon>
        <taxon>Cytophagales</taxon>
        <taxon>Cyclobacteriaceae</taxon>
        <taxon>Cyclobacterium</taxon>
    </lineage>
</organism>
<dbReference type="InterPro" id="IPR000014">
    <property type="entry name" value="PAS"/>
</dbReference>
<keyword evidence="6" id="KW-0175">Coiled coil</keyword>
<dbReference type="SMART" id="SM00388">
    <property type="entry name" value="HisKA"/>
    <property type="match status" value="1"/>
</dbReference>
<dbReference type="SUPFAM" id="SSF47384">
    <property type="entry name" value="Homodimeric domain of signal transducing histidine kinase"/>
    <property type="match status" value="1"/>
</dbReference>
<dbReference type="PRINTS" id="PR00344">
    <property type="entry name" value="BCTRLSENSOR"/>
</dbReference>
<dbReference type="PROSITE" id="PS50113">
    <property type="entry name" value="PAC"/>
    <property type="match status" value="4"/>
</dbReference>